<protein>
    <submittedName>
        <fullName evidence="10">GM17100</fullName>
    </submittedName>
</protein>
<dbReference type="GO" id="GO:0043697">
    <property type="term" value="P:cell dedifferentiation"/>
    <property type="evidence" value="ECO:0007669"/>
    <property type="project" value="EnsemblMetazoa"/>
</dbReference>
<feature type="region of interest" description="Disordered" evidence="7">
    <location>
        <begin position="429"/>
        <end position="481"/>
    </location>
</feature>
<dbReference type="GO" id="GO:0007616">
    <property type="term" value="P:long-term memory"/>
    <property type="evidence" value="ECO:0007669"/>
    <property type="project" value="EnsemblMetazoa"/>
</dbReference>
<dbReference type="HOGENOM" id="CLU_380487_0_0_1"/>
<feature type="domain" description="SH2" evidence="8">
    <location>
        <begin position="579"/>
        <end position="674"/>
    </location>
</feature>
<dbReference type="GO" id="GO:0045873">
    <property type="term" value="P:negative regulation of sevenless signaling pathway"/>
    <property type="evidence" value="ECO:0007669"/>
    <property type="project" value="EnsemblMetazoa"/>
</dbReference>
<dbReference type="PROSITE" id="PS50001">
    <property type="entry name" value="SH2"/>
    <property type="match status" value="1"/>
</dbReference>
<dbReference type="FunFam" id="3.30.505.10:FF:000028">
    <property type="entry name" value="Suppressor of cytokine signaling 5"/>
    <property type="match status" value="1"/>
</dbReference>
<evidence type="ECO:0000259" key="8">
    <source>
        <dbReference type="PROSITE" id="PS50001"/>
    </source>
</evidence>
<dbReference type="GO" id="GO:0048072">
    <property type="term" value="P:compound eye pigmentation"/>
    <property type="evidence" value="ECO:0007669"/>
    <property type="project" value="EnsemblMetazoa"/>
</dbReference>
<reference evidence="10 11" key="1">
    <citation type="journal article" date="2007" name="Nature">
        <title>Evolution of genes and genomes on the Drosophila phylogeny.</title>
        <authorList>
            <consortium name="Drosophila 12 Genomes Consortium"/>
            <person name="Clark A.G."/>
            <person name="Eisen M.B."/>
            <person name="Smith D.R."/>
            <person name="Bergman C.M."/>
            <person name="Oliver B."/>
            <person name="Markow T.A."/>
            <person name="Kaufman T.C."/>
            <person name="Kellis M."/>
            <person name="Gelbart W."/>
            <person name="Iyer V.N."/>
            <person name="Pollard D.A."/>
            <person name="Sackton T.B."/>
            <person name="Larracuente A.M."/>
            <person name="Singh N.D."/>
            <person name="Abad J.P."/>
            <person name="Abt D.N."/>
            <person name="Adryan B."/>
            <person name="Aguade M."/>
            <person name="Akashi H."/>
            <person name="Anderson W.W."/>
            <person name="Aquadro C.F."/>
            <person name="Ardell D.H."/>
            <person name="Arguello R."/>
            <person name="Artieri C.G."/>
            <person name="Barbash D.A."/>
            <person name="Barker D."/>
            <person name="Barsanti P."/>
            <person name="Batterham P."/>
            <person name="Batzoglou S."/>
            <person name="Begun D."/>
            <person name="Bhutkar A."/>
            <person name="Blanco E."/>
            <person name="Bosak S.A."/>
            <person name="Bradley R.K."/>
            <person name="Brand A.D."/>
            <person name="Brent M.R."/>
            <person name="Brooks A.N."/>
            <person name="Brown R.H."/>
            <person name="Butlin R.K."/>
            <person name="Caggese C."/>
            <person name="Calvi B.R."/>
            <person name="Bernardo de Carvalho A."/>
            <person name="Caspi A."/>
            <person name="Castrezana S."/>
            <person name="Celniker S.E."/>
            <person name="Chang J.L."/>
            <person name="Chapple C."/>
            <person name="Chatterji S."/>
            <person name="Chinwalla A."/>
            <person name="Civetta A."/>
            <person name="Clifton S.W."/>
            <person name="Comeron J.M."/>
            <person name="Costello J.C."/>
            <person name="Coyne J.A."/>
            <person name="Daub J."/>
            <person name="David R.G."/>
            <person name="Delcher A.L."/>
            <person name="Delehaunty K."/>
            <person name="Do C.B."/>
            <person name="Ebling H."/>
            <person name="Edwards K."/>
            <person name="Eickbush T."/>
            <person name="Evans J.D."/>
            <person name="Filipski A."/>
            <person name="Findeiss S."/>
            <person name="Freyhult E."/>
            <person name="Fulton L."/>
            <person name="Fulton R."/>
            <person name="Garcia A.C."/>
            <person name="Gardiner A."/>
            <person name="Garfield D.A."/>
            <person name="Garvin B.E."/>
            <person name="Gibson G."/>
            <person name="Gilbert D."/>
            <person name="Gnerre S."/>
            <person name="Godfrey J."/>
            <person name="Good R."/>
            <person name="Gotea V."/>
            <person name="Gravely B."/>
            <person name="Greenberg A.J."/>
            <person name="Griffiths-Jones S."/>
            <person name="Gross S."/>
            <person name="Guigo R."/>
            <person name="Gustafson E.A."/>
            <person name="Haerty W."/>
            <person name="Hahn M.W."/>
            <person name="Halligan D.L."/>
            <person name="Halpern A.L."/>
            <person name="Halter G.M."/>
            <person name="Han M.V."/>
            <person name="Heger A."/>
            <person name="Hillier L."/>
            <person name="Hinrichs A.S."/>
            <person name="Holmes I."/>
            <person name="Hoskins R.A."/>
            <person name="Hubisz M.J."/>
            <person name="Hultmark D."/>
            <person name="Huntley M.A."/>
            <person name="Jaffe D.B."/>
            <person name="Jagadeeshan S."/>
            <person name="Jeck W.R."/>
            <person name="Johnson J."/>
            <person name="Jones C.D."/>
            <person name="Jordan W.C."/>
            <person name="Karpen G.H."/>
            <person name="Kataoka E."/>
            <person name="Keightley P.D."/>
            <person name="Kheradpour P."/>
            <person name="Kirkness E.F."/>
            <person name="Koerich L.B."/>
            <person name="Kristiansen K."/>
            <person name="Kudrna D."/>
            <person name="Kulathinal R.J."/>
            <person name="Kumar S."/>
            <person name="Kwok R."/>
            <person name="Lander E."/>
            <person name="Langley C.H."/>
            <person name="Lapoint R."/>
            <person name="Lazzaro B.P."/>
            <person name="Lee S.J."/>
            <person name="Levesque L."/>
            <person name="Li R."/>
            <person name="Lin C.F."/>
            <person name="Lin M.F."/>
            <person name="Lindblad-Toh K."/>
            <person name="Llopart A."/>
            <person name="Long M."/>
            <person name="Low L."/>
            <person name="Lozovsky E."/>
            <person name="Lu J."/>
            <person name="Luo M."/>
            <person name="Machado C.A."/>
            <person name="Makalowski W."/>
            <person name="Marzo M."/>
            <person name="Matsuda M."/>
            <person name="Matzkin L."/>
            <person name="McAllister B."/>
            <person name="McBride C.S."/>
            <person name="McKernan B."/>
            <person name="McKernan K."/>
            <person name="Mendez-Lago M."/>
            <person name="Minx P."/>
            <person name="Mollenhauer M.U."/>
            <person name="Montooth K."/>
            <person name="Mount S.M."/>
            <person name="Mu X."/>
            <person name="Myers E."/>
            <person name="Negre B."/>
            <person name="Newfeld S."/>
            <person name="Nielsen R."/>
            <person name="Noor M.A."/>
            <person name="O'Grady P."/>
            <person name="Pachter L."/>
            <person name="Papaceit M."/>
            <person name="Parisi M.J."/>
            <person name="Parisi M."/>
            <person name="Parts L."/>
            <person name="Pedersen J.S."/>
            <person name="Pesole G."/>
            <person name="Phillippy A.M."/>
            <person name="Ponting C.P."/>
            <person name="Pop M."/>
            <person name="Porcelli D."/>
            <person name="Powell J.R."/>
            <person name="Prohaska S."/>
            <person name="Pruitt K."/>
            <person name="Puig M."/>
            <person name="Quesneville H."/>
            <person name="Ram K.R."/>
            <person name="Rand D."/>
            <person name="Rasmussen M.D."/>
            <person name="Reed L.K."/>
            <person name="Reenan R."/>
            <person name="Reily A."/>
            <person name="Remington K.A."/>
            <person name="Rieger T.T."/>
            <person name="Ritchie M.G."/>
            <person name="Robin C."/>
            <person name="Rogers Y.H."/>
            <person name="Rohde C."/>
            <person name="Rozas J."/>
            <person name="Rubenfield M.J."/>
            <person name="Ruiz A."/>
            <person name="Russo S."/>
            <person name="Salzberg S.L."/>
            <person name="Sanchez-Gracia A."/>
            <person name="Saranga D.J."/>
            <person name="Sato H."/>
            <person name="Schaeffer S.W."/>
            <person name="Schatz M.C."/>
            <person name="Schlenke T."/>
            <person name="Schwartz R."/>
            <person name="Segarra C."/>
            <person name="Singh R.S."/>
            <person name="Sirot L."/>
            <person name="Sirota M."/>
            <person name="Sisneros N.B."/>
            <person name="Smith C.D."/>
            <person name="Smith T.F."/>
            <person name="Spieth J."/>
            <person name="Stage D.E."/>
            <person name="Stark A."/>
            <person name="Stephan W."/>
            <person name="Strausberg R.L."/>
            <person name="Strempel S."/>
            <person name="Sturgill D."/>
            <person name="Sutton G."/>
            <person name="Sutton G.G."/>
            <person name="Tao W."/>
            <person name="Teichmann S."/>
            <person name="Tobari Y.N."/>
            <person name="Tomimura Y."/>
            <person name="Tsolas J.M."/>
            <person name="Valente V.L."/>
            <person name="Venter E."/>
            <person name="Venter J.C."/>
            <person name="Vicario S."/>
            <person name="Vieira F.G."/>
            <person name="Vilella A.J."/>
            <person name="Villasante A."/>
            <person name="Walenz B."/>
            <person name="Wang J."/>
            <person name="Wasserman M."/>
            <person name="Watts T."/>
            <person name="Wilson D."/>
            <person name="Wilson R.K."/>
            <person name="Wing R.A."/>
            <person name="Wolfner M.F."/>
            <person name="Wong A."/>
            <person name="Wong G.K."/>
            <person name="Wu C.I."/>
            <person name="Wu G."/>
            <person name="Yamamoto D."/>
            <person name="Yang H.P."/>
            <person name="Yang S.P."/>
            <person name="Yorke J.A."/>
            <person name="Yoshida K."/>
            <person name="Zdobnov E."/>
            <person name="Zhang P."/>
            <person name="Zhang Y."/>
            <person name="Zimin A.V."/>
            <person name="Baldwin J."/>
            <person name="Abdouelleil A."/>
            <person name="Abdulkadir J."/>
            <person name="Abebe A."/>
            <person name="Abera B."/>
            <person name="Abreu J."/>
            <person name="Acer S.C."/>
            <person name="Aftuck L."/>
            <person name="Alexander A."/>
            <person name="An P."/>
            <person name="Anderson E."/>
            <person name="Anderson S."/>
            <person name="Arachi H."/>
            <person name="Azer M."/>
            <person name="Bachantsang P."/>
            <person name="Barry A."/>
            <person name="Bayul T."/>
            <person name="Berlin A."/>
            <person name="Bessette D."/>
            <person name="Bloom T."/>
            <person name="Blye J."/>
            <person name="Boguslavskiy L."/>
            <person name="Bonnet C."/>
            <person name="Boukhgalter B."/>
            <person name="Bourzgui I."/>
            <person name="Brown A."/>
            <person name="Cahill P."/>
            <person name="Channer S."/>
            <person name="Cheshatsang Y."/>
            <person name="Chuda L."/>
            <person name="Citroen M."/>
            <person name="Collymore A."/>
            <person name="Cooke P."/>
            <person name="Costello M."/>
            <person name="D'Aco K."/>
            <person name="Daza R."/>
            <person name="De Haan G."/>
            <person name="DeGray S."/>
            <person name="DeMaso C."/>
            <person name="Dhargay N."/>
            <person name="Dooley K."/>
            <person name="Dooley E."/>
            <person name="Doricent M."/>
            <person name="Dorje P."/>
            <person name="Dorjee K."/>
            <person name="Dupes A."/>
            <person name="Elong R."/>
            <person name="Falk J."/>
            <person name="Farina A."/>
            <person name="Faro S."/>
            <person name="Ferguson D."/>
            <person name="Fisher S."/>
            <person name="Foley C.D."/>
            <person name="Franke A."/>
            <person name="Friedrich D."/>
            <person name="Gadbois L."/>
            <person name="Gearin G."/>
            <person name="Gearin C.R."/>
            <person name="Giannoukos G."/>
            <person name="Goode T."/>
            <person name="Graham J."/>
            <person name="Grandbois E."/>
            <person name="Grewal S."/>
            <person name="Gyaltsen K."/>
            <person name="Hafez N."/>
            <person name="Hagos B."/>
            <person name="Hall J."/>
            <person name="Henson C."/>
            <person name="Hollinger A."/>
            <person name="Honan T."/>
            <person name="Huard M.D."/>
            <person name="Hughes L."/>
            <person name="Hurhula B."/>
            <person name="Husby M.E."/>
            <person name="Kamat A."/>
            <person name="Kanga B."/>
            <person name="Kashin S."/>
            <person name="Khazanovich D."/>
            <person name="Kisner P."/>
            <person name="Lance K."/>
            <person name="Lara M."/>
            <person name="Lee W."/>
            <person name="Lennon N."/>
            <person name="Letendre F."/>
            <person name="LeVine R."/>
            <person name="Lipovsky A."/>
            <person name="Liu X."/>
            <person name="Liu J."/>
            <person name="Liu S."/>
            <person name="Lokyitsang T."/>
            <person name="Lokyitsang Y."/>
            <person name="Lubonja R."/>
            <person name="Lui A."/>
            <person name="MacDonald P."/>
            <person name="Magnisalis V."/>
            <person name="Maru K."/>
            <person name="Matthews C."/>
            <person name="McCusker W."/>
            <person name="McDonough S."/>
            <person name="Mehta T."/>
            <person name="Meldrim J."/>
            <person name="Meneus L."/>
            <person name="Mihai O."/>
            <person name="Mihalev A."/>
            <person name="Mihova T."/>
            <person name="Mittelman R."/>
            <person name="Mlenga V."/>
            <person name="Montmayeur A."/>
            <person name="Mulrain L."/>
            <person name="Navidi A."/>
            <person name="Naylor J."/>
            <person name="Negash T."/>
            <person name="Nguyen T."/>
            <person name="Nguyen N."/>
            <person name="Nicol R."/>
            <person name="Norbu C."/>
            <person name="Norbu N."/>
            <person name="Novod N."/>
            <person name="O'Neill B."/>
            <person name="Osman S."/>
            <person name="Markiewicz E."/>
            <person name="Oyono O.L."/>
            <person name="Patti C."/>
            <person name="Phunkhang P."/>
            <person name="Pierre F."/>
            <person name="Priest M."/>
            <person name="Raghuraman S."/>
            <person name="Rege F."/>
            <person name="Reyes R."/>
            <person name="Rise C."/>
            <person name="Rogov P."/>
            <person name="Ross K."/>
            <person name="Ryan E."/>
            <person name="Settipalli S."/>
            <person name="Shea T."/>
            <person name="Sherpa N."/>
            <person name="Shi L."/>
            <person name="Shih D."/>
            <person name="Sparrow T."/>
            <person name="Spaulding J."/>
            <person name="Stalker J."/>
            <person name="Stange-Thomann N."/>
            <person name="Stavropoulos S."/>
            <person name="Stone C."/>
            <person name="Strader C."/>
            <person name="Tesfaye S."/>
            <person name="Thomson T."/>
            <person name="Thoulutsang Y."/>
            <person name="Thoulutsang D."/>
            <person name="Topham K."/>
            <person name="Topping I."/>
            <person name="Tsamla T."/>
            <person name="Vassiliev H."/>
            <person name="Vo A."/>
            <person name="Wangchuk T."/>
            <person name="Wangdi T."/>
            <person name="Weiand M."/>
            <person name="Wilkinson J."/>
            <person name="Wilson A."/>
            <person name="Yadav S."/>
            <person name="Young G."/>
            <person name="Yu Q."/>
            <person name="Zembek L."/>
            <person name="Zhong D."/>
            <person name="Zimmer A."/>
            <person name="Zwirko Z."/>
            <person name="Jaffe D.B."/>
            <person name="Alvarez P."/>
            <person name="Brockman W."/>
            <person name="Butler J."/>
            <person name="Chin C."/>
            <person name="Gnerre S."/>
            <person name="Grabherr M."/>
            <person name="Kleber M."/>
            <person name="Mauceli E."/>
            <person name="MacCallum I."/>
        </authorList>
    </citation>
    <scope>NUCLEOTIDE SEQUENCE [LARGE SCALE GENOMIC DNA]</scope>
    <source>
        <strain evidence="11">Rob3c / Tucson 14021-0248.25</strain>
    </source>
</reference>
<gene>
    <name evidence="10" type="primary">Dsec\GM17100</name>
    <name evidence="10" type="ORF">Dsec_GM17100</name>
</gene>
<dbReference type="SMART" id="SM00253">
    <property type="entry name" value="SOCS"/>
    <property type="match status" value="1"/>
</dbReference>
<dbReference type="OMA" id="MPLHRRQ"/>
<evidence type="ECO:0000256" key="5">
    <source>
        <dbReference type="ARBA" id="ARBA00022999"/>
    </source>
</evidence>
<dbReference type="PANTHER" id="PTHR10155:SF0">
    <property type="entry name" value="SUPPRESSOR OF CYTOKINE SIGNALING AT 36E, ISOFORM D"/>
    <property type="match status" value="1"/>
</dbReference>
<evidence type="ECO:0000256" key="3">
    <source>
        <dbReference type="ARBA" id="ARBA00022700"/>
    </source>
</evidence>
<evidence type="ECO:0000313" key="10">
    <source>
        <dbReference type="EMBL" id="EDW55607.1"/>
    </source>
</evidence>
<evidence type="ECO:0000256" key="6">
    <source>
        <dbReference type="PROSITE-ProRule" id="PRU00191"/>
    </source>
</evidence>
<dbReference type="Gene3D" id="3.30.505.10">
    <property type="entry name" value="SH2 domain"/>
    <property type="match status" value="1"/>
</dbReference>
<feature type="compositionally biased region" description="Low complexity" evidence="7">
    <location>
        <begin position="460"/>
        <end position="481"/>
    </location>
</feature>
<dbReference type="GO" id="GO:0030718">
    <property type="term" value="P:germ-line stem cell population maintenance"/>
    <property type="evidence" value="ECO:0007669"/>
    <property type="project" value="EnsemblMetazoa"/>
</dbReference>
<dbReference type="InterPro" id="IPR036860">
    <property type="entry name" value="SH2_dom_sf"/>
</dbReference>
<sequence length="840" mass="91655">MTDHYRSISGPYWPIGDPIISPLREKTPAKKRNSGDILILIAVFPTPGNYQEFLPPRMSQYIVEPLLCTCTLAIMPYMAQVGSSVTHPGDAESNRRSTPTRTLPHLELPMGHHLSKFSARANSQEKREPPASSSPRDSAALVEAISVDEEELQVEEILTEATVSAATAATSPAEVRQIIIKIQLAKMENGNPVAAGQVESFAEVVEQEEQQRQCAGGATDDDAAALSADSLNANGQIVNVTLEGGYGEVGVVTNRTAGSSPEAPKTERQPVNNNSLAGSVGAAISTLQLHDNHGGNANCPLEADDDDDLDESLLRRRRSNSNSRSNIHHHPEQQQQHEAEVVEYCEVLESLPVSNMLSAGTQHSSKPVFRSNNSNSCCRSRSKALSMGAATSSASGSASTSASASTSSKRRCCKCKCRDAFRGLRDMLPSSSSSVSNKKDAAAVVATVPRKSRTADRRSTPPTLGTSSGSSQRRMQSQRMRNSVAVPDASHHHHQLIIRITSPGFVVESPNGGRVTVVTEPAPQSPQTPPRPRPQATVVPAGGAGHAGIGVARNMTVHSQIDFMHCLVPDLEKITNSSFYWGKMDRYEAEHLLEGKPEGTFLLRDSAQEEFLFSVTFRKYGRSLHARIEQSGHKFSFDCHDPCVFTAPTVTGLLEHYKDPACVMFFEPCLTIPLHRRQTFSLQQLSRATIVSNTSYDGINQMELPGRLKSYLKEYHYKQKLRVKPIDQNTPVPYYGNREEQQVGFTYYEDVESGSEVDEDDDEGVNIRVSYVQHAEVVAQLQQVTTASGPSAPSSSRSSNLQEHLSRLPNRMAAAFGRMSANLNCYQKTVATPERHPNSS</sequence>
<dbReference type="InterPro" id="IPR036036">
    <property type="entry name" value="SOCS_box-like_dom_sf"/>
</dbReference>
<dbReference type="Pfam" id="PF00017">
    <property type="entry name" value="SH2"/>
    <property type="match status" value="1"/>
</dbReference>
<evidence type="ECO:0000259" key="9">
    <source>
        <dbReference type="PROSITE" id="PS50225"/>
    </source>
</evidence>
<dbReference type="EMBL" id="CH480822">
    <property type="protein sequence ID" value="EDW55607.1"/>
    <property type="molecule type" value="Genomic_DNA"/>
</dbReference>
<dbReference type="GO" id="GO:0048802">
    <property type="term" value="P:notum morphogenesis"/>
    <property type="evidence" value="ECO:0007669"/>
    <property type="project" value="EnsemblMetazoa"/>
</dbReference>
<dbReference type="GO" id="GO:0046426">
    <property type="term" value="P:negative regulation of receptor signaling pathway via JAK-STAT"/>
    <property type="evidence" value="ECO:0007669"/>
    <property type="project" value="EnsemblMetazoa"/>
</dbReference>
<dbReference type="GO" id="GO:0005118">
    <property type="term" value="F:sevenless binding"/>
    <property type="evidence" value="ECO:0007669"/>
    <property type="project" value="EnsemblMetazoa"/>
</dbReference>
<keyword evidence="4" id="KW-0833">Ubl conjugation pathway</keyword>
<comment type="pathway">
    <text evidence="1">Protein modification; protein ubiquitination.</text>
</comment>
<dbReference type="GO" id="GO:0007298">
    <property type="term" value="P:border follicle cell migration"/>
    <property type="evidence" value="ECO:0007669"/>
    <property type="project" value="EnsemblMetazoa"/>
</dbReference>
<dbReference type="GO" id="GO:0046935">
    <property type="term" value="F:1-phosphatidylinositol-3-kinase regulator activity"/>
    <property type="evidence" value="ECO:0007669"/>
    <property type="project" value="TreeGrafter"/>
</dbReference>
<dbReference type="SUPFAM" id="SSF55550">
    <property type="entry name" value="SH2 domain"/>
    <property type="match status" value="1"/>
</dbReference>
<dbReference type="SMART" id="SM00969">
    <property type="entry name" value="SOCS_box"/>
    <property type="match status" value="1"/>
</dbReference>
<dbReference type="GO" id="GO:1905167">
    <property type="term" value="P:positive regulation of lysosomal protein catabolic process"/>
    <property type="evidence" value="ECO:0007669"/>
    <property type="project" value="EnsemblMetazoa"/>
</dbReference>
<dbReference type="SMART" id="SM00252">
    <property type="entry name" value="SH2"/>
    <property type="match status" value="1"/>
</dbReference>
<keyword evidence="11" id="KW-1185">Reference proteome</keyword>
<dbReference type="GO" id="GO:0035556">
    <property type="term" value="P:intracellular signal transduction"/>
    <property type="evidence" value="ECO:0007669"/>
    <property type="project" value="InterPro"/>
</dbReference>
<dbReference type="GO" id="GO:0007482">
    <property type="term" value="P:haltere development"/>
    <property type="evidence" value="ECO:0007669"/>
    <property type="project" value="EnsemblMetazoa"/>
</dbReference>
<evidence type="ECO:0000256" key="1">
    <source>
        <dbReference type="ARBA" id="ARBA00004906"/>
    </source>
</evidence>
<dbReference type="STRING" id="7238.B4I5F1"/>
<name>B4I5F1_DROSE</name>
<accession>B4I5F1</accession>
<dbReference type="PROSITE" id="PS50225">
    <property type="entry name" value="SOCS"/>
    <property type="match status" value="1"/>
</dbReference>
<dbReference type="InterPro" id="IPR001496">
    <property type="entry name" value="SOCS_box"/>
</dbReference>
<dbReference type="GO" id="GO:0008586">
    <property type="term" value="P:imaginal disc-derived wing vein morphogenesis"/>
    <property type="evidence" value="ECO:0007669"/>
    <property type="project" value="EnsemblMetazoa"/>
</dbReference>
<evidence type="ECO:0000256" key="2">
    <source>
        <dbReference type="ARBA" id="ARBA00022604"/>
    </source>
</evidence>
<feature type="compositionally biased region" description="Low complexity" evidence="7">
    <location>
        <begin position="130"/>
        <end position="139"/>
    </location>
</feature>
<dbReference type="PANTHER" id="PTHR10155">
    <property type="entry name" value="PHOSPHATIDYLINOSITOL 3-KINASE REGULATORY SUBUNIT"/>
    <property type="match status" value="1"/>
</dbReference>
<dbReference type="Pfam" id="PF07525">
    <property type="entry name" value="SOCS_box"/>
    <property type="match status" value="1"/>
</dbReference>
<evidence type="ECO:0000256" key="4">
    <source>
        <dbReference type="ARBA" id="ARBA00022786"/>
    </source>
</evidence>
<dbReference type="Proteomes" id="UP000001292">
    <property type="component" value="Unassembled WGS sequence"/>
</dbReference>
<proteinExistence type="predicted"/>
<dbReference type="InterPro" id="IPR000980">
    <property type="entry name" value="SH2"/>
</dbReference>
<keyword evidence="2" id="KW-0341">Growth regulation</keyword>
<dbReference type="SUPFAM" id="SSF158235">
    <property type="entry name" value="SOCS box-like"/>
    <property type="match status" value="1"/>
</dbReference>
<feature type="region of interest" description="Disordered" evidence="7">
    <location>
        <begin position="84"/>
        <end position="139"/>
    </location>
</feature>
<dbReference type="GO" id="GO:0042059">
    <property type="term" value="P:negative regulation of epidermal growth factor receptor signaling pathway"/>
    <property type="evidence" value="ECO:0007669"/>
    <property type="project" value="EnsemblMetazoa"/>
</dbReference>
<dbReference type="GO" id="GO:0005126">
    <property type="term" value="F:cytokine receptor binding"/>
    <property type="evidence" value="ECO:0007669"/>
    <property type="project" value="EnsemblMetazoa"/>
</dbReference>
<dbReference type="AlphaFoldDB" id="B4I5F1"/>
<feature type="compositionally biased region" description="Low complexity" evidence="7">
    <location>
        <begin position="430"/>
        <end position="446"/>
    </location>
</feature>
<dbReference type="SMR" id="B4I5F1"/>
<evidence type="ECO:0000313" key="11">
    <source>
        <dbReference type="Proteomes" id="UP000001292"/>
    </source>
</evidence>
<dbReference type="PhylomeDB" id="B4I5F1"/>
<evidence type="ECO:0000256" key="7">
    <source>
        <dbReference type="SAM" id="MobiDB-lite"/>
    </source>
</evidence>
<dbReference type="GO" id="GO:0005942">
    <property type="term" value="C:phosphatidylinositol 3-kinase complex"/>
    <property type="evidence" value="ECO:0007669"/>
    <property type="project" value="TreeGrafter"/>
</dbReference>
<feature type="compositionally biased region" description="Low complexity" evidence="7">
    <location>
        <begin position="787"/>
        <end position="799"/>
    </location>
</feature>
<keyword evidence="5 6" id="KW-0727">SH2 domain</keyword>
<feature type="region of interest" description="Disordered" evidence="7">
    <location>
        <begin position="784"/>
        <end position="804"/>
    </location>
</feature>
<organism evidence="11">
    <name type="scientific">Drosophila sechellia</name>
    <name type="common">Fruit fly</name>
    <dbReference type="NCBI Taxonomy" id="7238"/>
    <lineage>
        <taxon>Eukaryota</taxon>
        <taxon>Metazoa</taxon>
        <taxon>Ecdysozoa</taxon>
        <taxon>Arthropoda</taxon>
        <taxon>Hexapoda</taxon>
        <taxon>Insecta</taxon>
        <taxon>Pterygota</taxon>
        <taxon>Neoptera</taxon>
        <taxon>Endopterygota</taxon>
        <taxon>Diptera</taxon>
        <taxon>Brachycera</taxon>
        <taxon>Muscomorpha</taxon>
        <taxon>Ephydroidea</taxon>
        <taxon>Drosophilidae</taxon>
        <taxon>Drosophila</taxon>
        <taxon>Sophophora</taxon>
    </lineage>
</organism>
<feature type="region of interest" description="Disordered" evidence="7">
    <location>
        <begin position="318"/>
        <end position="338"/>
    </location>
</feature>
<feature type="domain" description="SOCS box" evidence="9">
    <location>
        <begin position="670"/>
        <end position="718"/>
    </location>
</feature>
<dbReference type="GO" id="GO:0046854">
    <property type="term" value="P:phosphatidylinositol phosphate biosynthetic process"/>
    <property type="evidence" value="ECO:0007669"/>
    <property type="project" value="TreeGrafter"/>
</dbReference>
<keyword evidence="3" id="KW-0734">Signal transduction inhibitor</keyword>
<feature type="region of interest" description="Disordered" evidence="7">
    <location>
        <begin position="252"/>
        <end position="276"/>
    </location>
</feature>
<feature type="compositionally biased region" description="Basic and acidic residues" evidence="7">
    <location>
        <begin position="329"/>
        <end position="338"/>
    </location>
</feature>